<dbReference type="OrthoDB" id="294295at2759"/>
<evidence type="ECO:0000256" key="1">
    <source>
        <dbReference type="ARBA" id="ARBA00006484"/>
    </source>
</evidence>
<dbReference type="EMBL" id="KV927733">
    <property type="protein sequence ID" value="PIO34140.1"/>
    <property type="molecule type" value="Genomic_DNA"/>
</dbReference>
<comment type="similarity">
    <text evidence="1 3">Belongs to the short-chain dehydrogenases/reductases (SDR) family.</text>
</comment>
<reference evidence="6" key="1">
    <citation type="journal article" date="2017" name="Nat. Commun.">
        <title>The North American bullfrog draft genome provides insight into hormonal regulation of long noncoding RNA.</title>
        <authorList>
            <person name="Hammond S.A."/>
            <person name="Warren R.L."/>
            <person name="Vandervalk B.P."/>
            <person name="Kucuk E."/>
            <person name="Khan H."/>
            <person name="Gibb E.A."/>
            <person name="Pandoh P."/>
            <person name="Kirk H."/>
            <person name="Zhao Y."/>
            <person name="Jones M."/>
            <person name="Mungall A.J."/>
            <person name="Coope R."/>
            <person name="Pleasance S."/>
            <person name="Moore R.A."/>
            <person name="Holt R.A."/>
            <person name="Round J.M."/>
            <person name="Ohora S."/>
            <person name="Walle B.V."/>
            <person name="Veldhoen N."/>
            <person name="Helbing C.C."/>
            <person name="Birol I."/>
        </authorList>
    </citation>
    <scope>NUCLEOTIDE SEQUENCE [LARGE SCALE GENOMIC DNA]</scope>
</reference>
<evidence type="ECO:0000256" key="2">
    <source>
        <dbReference type="ARBA" id="ARBA00023002"/>
    </source>
</evidence>
<dbReference type="AlphaFoldDB" id="A0A2G9S208"/>
<accession>A0A2G9S208</accession>
<dbReference type="GO" id="GO:0008202">
    <property type="term" value="P:steroid metabolic process"/>
    <property type="evidence" value="ECO:0007669"/>
    <property type="project" value="TreeGrafter"/>
</dbReference>
<dbReference type="Pfam" id="PF00106">
    <property type="entry name" value="adh_short"/>
    <property type="match status" value="1"/>
</dbReference>
<dbReference type="Gene3D" id="3.40.50.720">
    <property type="entry name" value="NAD(P)-binding Rossmann-like Domain"/>
    <property type="match status" value="1"/>
</dbReference>
<evidence type="ECO:0000313" key="6">
    <source>
        <dbReference type="Proteomes" id="UP000228934"/>
    </source>
</evidence>
<keyword evidence="4" id="KW-1133">Transmembrane helix</keyword>
<dbReference type="PANTHER" id="PTHR43313:SF15">
    <property type="entry name" value="DEHYDROGENASE_REDUCTASE SDR FAMILY MEMBER 9"/>
    <property type="match status" value="1"/>
</dbReference>
<keyword evidence="4" id="KW-0812">Transmembrane</keyword>
<dbReference type="PRINTS" id="PR00080">
    <property type="entry name" value="SDRFAMILY"/>
</dbReference>
<dbReference type="PANTHER" id="PTHR43313">
    <property type="entry name" value="SHORT-CHAIN DEHYDROGENASE/REDUCTASE FAMILY 9C"/>
    <property type="match status" value="1"/>
</dbReference>
<name>A0A2G9S208_AQUCT</name>
<dbReference type="Proteomes" id="UP000228934">
    <property type="component" value="Unassembled WGS sequence"/>
</dbReference>
<keyword evidence="2" id="KW-0560">Oxidoreductase</keyword>
<keyword evidence="6" id="KW-1185">Reference proteome</keyword>
<evidence type="ECO:0000313" key="5">
    <source>
        <dbReference type="EMBL" id="PIO34140.1"/>
    </source>
</evidence>
<dbReference type="CDD" id="cd09805">
    <property type="entry name" value="type2_17beta_HSD-like_SDR_c"/>
    <property type="match status" value="1"/>
</dbReference>
<feature type="transmembrane region" description="Helical" evidence="4">
    <location>
        <begin position="14"/>
        <end position="34"/>
    </location>
</feature>
<organism evidence="5 6">
    <name type="scientific">Aquarana catesbeiana</name>
    <name type="common">American bullfrog</name>
    <name type="synonym">Rana catesbeiana</name>
    <dbReference type="NCBI Taxonomy" id="8400"/>
    <lineage>
        <taxon>Eukaryota</taxon>
        <taxon>Metazoa</taxon>
        <taxon>Chordata</taxon>
        <taxon>Craniata</taxon>
        <taxon>Vertebrata</taxon>
        <taxon>Euteleostomi</taxon>
        <taxon>Amphibia</taxon>
        <taxon>Batrachia</taxon>
        <taxon>Anura</taxon>
        <taxon>Neobatrachia</taxon>
        <taxon>Ranoidea</taxon>
        <taxon>Ranidae</taxon>
        <taxon>Aquarana</taxon>
    </lineage>
</organism>
<gene>
    <name evidence="5" type="ORF">AB205_0201080</name>
</gene>
<dbReference type="PRINTS" id="PR00081">
    <property type="entry name" value="GDHRDH"/>
</dbReference>
<evidence type="ECO:0000256" key="4">
    <source>
        <dbReference type="SAM" id="Phobius"/>
    </source>
</evidence>
<keyword evidence="4" id="KW-0472">Membrane</keyword>
<dbReference type="GO" id="GO:0016491">
    <property type="term" value="F:oxidoreductase activity"/>
    <property type="evidence" value="ECO:0007669"/>
    <property type="project" value="UniProtKB-KW"/>
</dbReference>
<protein>
    <recommendedName>
        <fullName evidence="7">Dehydrogenase/reductase SDR family member 9</fullName>
    </recommendedName>
</protein>
<dbReference type="InterPro" id="IPR036291">
    <property type="entry name" value="NAD(P)-bd_dom_sf"/>
</dbReference>
<sequence>MDQKDDQEVLIKKIVTMFVYVLICAAVLYIWWWIRDGSRIATVRNKYVLITGCDSGFGNYAARTFDKQGFRVLATCLTESGARDLKQETSERLKTVLLDVTDAKNVKRVGEWVKEEVGSQGLWGLVNNAGIMGTLAPMDWLSLDDIREPIEVNLIGLIHVTLVMLPMLKKAKGRIVNISSVGGRVAASGGGYFSSKYGVEGFNDSLRRDMKAFGVKVSCIEPGLFKTPLSDPNTVLQQRTRIWEKLNGSIKKEYGENYLPIDAAKKKKLNLIRSSDLSIVVWCMEHALTSQHPRTRYSVGTDANYFWLPLSYMPTFVQDYVILKNKVKIPVQSKNSVA</sequence>
<dbReference type="FunFam" id="3.40.50.720:FF:000074">
    <property type="entry name" value="Retinol dehydrogenase type 1"/>
    <property type="match status" value="1"/>
</dbReference>
<evidence type="ECO:0000256" key="3">
    <source>
        <dbReference type="RuleBase" id="RU000363"/>
    </source>
</evidence>
<dbReference type="InterPro" id="IPR002347">
    <property type="entry name" value="SDR_fam"/>
</dbReference>
<evidence type="ECO:0008006" key="7">
    <source>
        <dbReference type="Google" id="ProtNLM"/>
    </source>
</evidence>
<dbReference type="SUPFAM" id="SSF51735">
    <property type="entry name" value="NAD(P)-binding Rossmann-fold domains"/>
    <property type="match status" value="1"/>
</dbReference>
<proteinExistence type="inferred from homology"/>